<feature type="region of interest" description="Disordered" evidence="1">
    <location>
        <begin position="67"/>
        <end position="89"/>
    </location>
</feature>
<organism evidence="2 3">
    <name type="scientific">Carnegiea gigantea</name>
    <dbReference type="NCBI Taxonomy" id="171969"/>
    <lineage>
        <taxon>Eukaryota</taxon>
        <taxon>Viridiplantae</taxon>
        <taxon>Streptophyta</taxon>
        <taxon>Embryophyta</taxon>
        <taxon>Tracheophyta</taxon>
        <taxon>Spermatophyta</taxon>
        <taxon>Magnoliopsida</taxon>
        <taxon>eudicotyledons</taxon>
        <taxon>Gunneridae</taxon>
        <taxon>Pentapetalae</taxon>
        <taxon>Caryophyllales</taxon>
        <taxon>Cactineae</taxon>
        <taxon>Cactaceae</taxon>
        <taxon>Cactoideae</taxon>
        <taxon>Echinocereeae</taxon>
        <taxon>Carnegiea</taxon>
    </lineage>
</organism>
<reference evidence="2" key="1">
    <citation type="submission" date="2022-04" db="EMBL/GenBank/DDBJ databases">
        <title>Carnegiea gigantea Genome sequencing and assembly v2.</title>
        <authorList>
            <person name="Copetti D."/>
            <person name="Sanderson M.J."/>
            <person name="Burquez A."/>
            <person name="Wojciechowski M.F."/>
        </authorList>
    </citation>
    <scope>NUCLEOTIDE SEQUENCE</scope>
    <source>
        <strain evidence="2">SGP5-SGP5p</strain>
        <tissue evidence="2">Aerial part</tissue>
    </source>
</reference>
<dbReference type="Proteomes" id="UP001153076">
    <property type="component" value="Unassembled WGS sequence"/>
</dbReference>
<sequence length="209" mass="24373">MTSSTKKSCNGPNEGDEKFLHLLIDQKAQGPTQFQWTMVKTLLKNEDINRDVSQIKNHHNDMLKTLKTREQKKSNFEEHRGDSDEANENVSNEELQFIGVVKNRSFPRSGDSVMKFTSHNRPYFVKNLCAMNEMISYILLTYSWRGEYYMRFSCSQSNISKYHNQVLQALLKLSIDIVRPYQSQVETPSEIADHLGFFRPFFKVLCSDQ</sequence>
<evidence type="ECO:0000256" key="1">
    <source>
        <dbReference type="SAM" id="MobiDB-lite"/>
    </source>
</evidence>
<gene>
    <name evidence="2" type="ORF">Cgig2_015782</name>
</gene>
<dbReference type="EMBL" id="JAKOGI010000122">
    <property type="protein sequence ID" value="KAJ8443304.1"/>
    <property type="molecule type" value="Genomic_DNA"/>
</dbReference>
<evidence type="ECO:0000313" key="2">
    <source>
        <dbReference type="EMBL" id="KAJ8443304.1"/>
    </source>
</evidence>
<feature type="compositionally biased region" description="Basic and acidic residues" evidence="1">
    <location>
        <begin position="67"/>
        <end position="83"/>
    </location>
</feature>
<proteinExistence type="predicted"/>
<comment type="caution">
    <text evidence="2">The sequence shown here is derived from an EMBL/GenBank/DDBJ whole genome shotgun (WGS) entry which is preliminary data.</text>
</comment>
<accession>A0A9Q1KI61</accession>
<keyword evidence="3" id="KW-1185">Reference proteome</keyword>
<name>A0A9Q1KI61_9CARY</name>
<dbReference type="AlphaFoldDB" id="A0A9Q1KI61"/>
<protein>
    <submittedName>
        <fullName evidence="2">Uncharacterized protein</fullName>
    </submittedName>
</protein>
<evidence type="ECO:0000313" key="3">
    <source>
        <dbReference type="Proteomes" id="UP001153076"/>
    </source>
</evidence>